<gene>
    <name evidence="2" type="ORF">HMPREF0058_1850</name>
</gene>
<dbReference type="EMBL" id="ACFH01000124">
    <property type="protein sequence ID" value="EEH65294.1"/>
    <property type="molecule type" value="Genomic_DNA"/>
</dbReference>
<evidence type="ECO:0000313" key="2">
    <source>
        <dbReference type="EMBL" id="EEH65294.1"/>
    </source>
</evidence>
<reference evidence="2 3" key="1">
    <citation type="submission" date="2009-01" db="EMBL/GenBank/DDBJ databases">
        <authorList>
            <person name="Qin X."/>
            <person name="Bachman B."/>
            <person name="Battles P."/>
            <person name="Bell A."/>
            <person name="Bess C."/>
            <person name="Bickham C."/>
            <person name="Chaboub L."/>
            <person name="Chen D."/>
            <person name="Coyle M."/>
            <person name="Deiros D.R."/>
            <person name="Dinh H."/>
            <person name="Forbes L."/>
            <person name="Fowler G."/>
            <person name="Francisco L."/>
            <person name="Fu Q."/>
            <person name="Gubbala S."/>
            <person name="Hale W."/>
            <person name="Han Y."/>
            <person name="Hemphill L."/>
            <person name="Highlander S.K."/>
            <person name="Hirani K."/>
            <person name="Hogues M."/>
            <person name="Jackson L."/>
            <person name="Jakkamsetti A."/>
            <person name="Javaid M."/>
            <person name="Jiang H."/>
            <person name="Korchina V."/>
            <person name="Kovar C."/>
            <person name="Lara F."/>
            <person name="Lee S."/>
            <person name="Mata R."/>
            <person name="Mathew T."/>
            <person name="Moen C."/>
            <person name="Morales K."/>
            <person name="Munidasa M."/>
            <person name="Nazareth L."/>
            <person name="Ngo R."/>
            <person name="Nguyen L."/>
            <person name="Okwuonu G."/>
            <person name="Ongeri F."/>
            <person name="Patil S."/>
            <person name="Petrosino J."/>
            <person name="Pham C."/>
            <person name="Pham P."/>
            <person name="Pu L.-L."/>
            <person name="Puazo M."/>
            <person name="Raj R."/>
            <person name="Reid J."/>
            <person name="Rouhana J."/>
            <person name="Saada N."/>
            <person name="Shang Y."/>
            <person name="Simmons D."/>
            <person name="Thornton R."/>
            <person name="Warren J."/>
            <person name="Weissenberger G."/>
            <person name="Zhang J."/>
            <person name="Zhang L."/>
            <person name="Zhou C."/>
            <person name="Zhu D."/>
            <person name="Muzny D."/>
            <person name="Worley K."/>
            <person name="Gibbs R."/>
        </authorList>
    </citation>
    <scope>NUCLEOTIDE SEQUENCE [LARGE SCALE GENOMIC DNA]</scope>
    <source>
        <strain evidence="2 3">DSM 15434</strain>
    </source>
</reference>
<comment type="caution">
    <text evidence="2">The sequence shown here is derived from an EMBL/GenBank/DDBJ whole genome shotgun (WGS) entry which is preliminary data.</text>
</comment>
<name>C0W7K6_9ACTO</name>
<keyword evidence="3" id="KW-1185">Reference proteome</keyword>
<evidence type="ECO:0000256" key="1">
    <source>
        <dbReference type="SAM" id="MobiDB-lite"/>
    </source>
</evidence>
<proteinExistence type="predicted"/>
<sequence length="76" mass="8182">MPGACLSPERVQVHALIAGAMLGQADGSWYSSALTGRSPTLARKRRDPTWVPDGNRVMRGQPRNVQPELCVVPLGT</sequence>
<dbReference type="AlphaFoldDB" id="C0W7K6"/>
<dbReference type="HOGENOM" id="CLU_2646382_0_0_11"/>
<accession>C0W7K6</accession>
<dbReference type="Proteomes" id="UP000004778">
    <property type="component" value="Unassembled WGS sequence"/>
</dbReference>
<evidence type="ECO:0000313" key="3">
    <source>
        <dbReference type="Proteomes" id="UP000004778"/>
    </source>
</evidence>
<organism evidence="2 3">
    <name type="scientific">Actinomyces urogenitalis DSM 15434</name>
    <dbReference type="NCBI Taxonomy" id="525246"/>
    <lineage>
        <taxon>Bacteria</taxon>
        <taxon>Bacillati</taxon>
        <taxon>Actinomycetota</taxon>
        <taxon>Actinomycetes</taxon>
        <taxon>Actinomycetales</taxon>
        <taxon>Actinomycetaceae</taxon>
        <taxon>Actinomyces</taxon>
    </lineage>
</organism>
<protein>
    <submittedName>
        <fullName evidence="2">Uncharacterized protein</fullName>
    </submittedName>
</protein>
<feature type="region of interest" description="Disordered" evidence="1">
    <location>
        <begin position="40"/>
        <end position="64"/>
    </location>
</feature>